<dbReference type="Pfam" id="PF11306">
    <property type="entry name" value="DUF3108"/>
    <property type="match status" value="1"/>
</dbReference>
<dbReference type="KEGG" id="xfa:XF_0584"/>
<reference evidence="2 3" key="1">
    <citation type="journal article" date="2000" name="Nature">
        <title>The genome sequence of the plant pathogen Xylella fastidiosa.</title>
        <authorList>
            <person name="Simpson A.J."/>
            <person name="Reinach F.C."/>
            <person name="Arruda P."/>
            <person name="Abreu F.A."/>
            <person name="Acencio M."/>
            <person name="Alvarenga R."/>
            <person name="Alves L.M."/>
            <person name="Araya J.E."/>
            <person name="Baia G.S."/>
            <person name="Baptista C.S."/>
            <person name="Barros M.H."/>
            <person name="Bonaccorsi E.D."/>
            <person name="Bordin S."/>
            <person name="Bove J.M."/>
            <person name="Briones M.R."/>
            <person name="Bueno M.R."/>
            <person name="Camargo A.A."/>
            <person name="Camargo L.E."/>
            <person name="Carraro D.M."/>
            <person name="Carrer H."/>
            <person name="Colauto N.B."/>
            <person name="Colombo C."/>
            <person name="Costa F.F."/>
            <person name="Costa M.C."/>
            <person name="Costa-Neto C.M."/>
            <person name="Coutinho L.L."/>
            <person name="Cristofani M."/>
            <person name="Dias-Neto E."/>
            <person name="Docena C."/>
            <person name="El-Dorry H."/>
            <person name="Facincani A.P."/>
            <person name="Ferreira A.J."/>
            <person name="Ferreira V.C."/>
            <person name="Ferro J.A."/>
            <person name="Fraga J.S."/>
            <person name="Franca S.C."/>
            <person name="Franco M.C."/>
            <person name="Frohme M."/>
            <person name="Furlan L.R."/>
            <person name="Garnier M."/>
            <person name="Goldman G.H."/>
            <person name="Goldman M.H."/>
            <person name="Gomes S.L."/>
            <person name="Gruber A."/>
            <person name="Ho P.L."/>
            <person name="Hoheisel J.D."/>
            <person name="Junqueira M.L."/>
            <person name="Kemper E.L."/>
            <person name="Kitajima J.P."/>
            <person name="Krieger J.E."/>
            <person name="Kuramae E.E."/>
            <person name="Laigret F."/>
            <person name="Lambais M.R."/>
            <person name="Leite L.C."/>
            <person name="Lemos E.G."/>
            <person name="Lemos M.V."/>
            <person name="Lopes S.A."/>
            <person name="Lopes C.R."/>
            <person name="Machado J.A."/>
            <person name="Machado M.A."/>
            <person name="Madeira A.M."/>
            <person name="Madeira H.M."/>
            <person name="Marino C.L."/>
            <person name="Marques M.V."/>
            <person name="Martins E.A."/>
            <person name="Martins E.M."/>
            <person name="Matsukuma A.Y."/>
            <person name="Menck C.F."/>
            <person name="Miracca E.C."/>
            <person name="Miyaki C.Y."/>
            <person name="Monteriro-Vitorello C.B."/>
            <person name="Moon D.H."/>
            <person name="Nagai M.A."/>
            <person name="Nascimento A.L."/>
            <person name="Netto L.E."/>
            <person name="Nhani A.Jr."/>
            <person name="Nobrega F.G."/>
            <person name="Nunes L.R."/>
            <person name="Oliveira M.A."/>
            <person name="de Oliveira M.C."/>
            <person name="de Oliveira R.C."/>
            <person name="Palmieri D.A."/>
            <person name="Paris A."/>
            <person name="Peixoto B.R."/>
            <person name="Pereira G.A."/>
            <person name="Pereira H.A.Jr."/>
            <person name="Pesquero J.B."/>
            <person name="Quaggio R.B."/>
            <person name="Roberto P.G."/>
            <person name="Rodrigues V."/>
            <person name="de M Rosa A.J."/>
            <person name="de Rosa V.E.Jr."/>
            <person name="de Sa R.G."/>
            <person name="Santelli R.V."/>
            <person name="Sawasaki H.E."/>
            <person name="da Silva A.C."/>
            <person name="da Silva A.M."/>
            <person name="da Silva F.R."/>
            <person name="da Silva W.A.Jr."/>
            <person name="da Silveira J.F."/>
            <person name="Silvestri M.L."/>
            <person name="Siqueira W.J."/>
            <person name="de Souza A.A."/>
            <person name="de Souza A.P."/>
            <person name="Terenzi M.F."/>
            <person name="Truffi D."/>
            <person name="Tsai S.M."/>
            <person name="Tsuhako M.H."/>
            <person name="Vallada H."/>
            <person name="Van Sluys M.A."/>
            <person name="Verjovski-Almeida S."/>
            <person name="Vettore A.L."/>
            <person name="Zago M.A."/>
            <person name="Zatz M."/>
            <person name="Meidanis J."/>
            <person name="Setubal J.C."/>
        </authorList>
    </citation>
    <scope>NUCLEOTIDE SEQUENCE [LARGE SCALE GENOMIC DNA]</scope>
    <source>
        <strain evidence="2 3">9a5c</strain>
    </source>
</reference>
<name>Q9PFS3_XYLFA</name>
<evidence type="ECO:0000313" key="2">
    <source>
        <dbReference type="EMBL" id="AAF83394.1"/>
    </source>
</evidence>
<dbReference type="PIR" id="B82789">
    <property type="entry name" value="B82789"/>
</dbReference>
<organism evidence="2 3">
    <name type="scientific">Xylella fastidiosa (strain 9a5c)</name>
    <dbReference type="NCBI Taxonomy" id="160492"/>
    <lineage>
        <taxon>Bacteria</taxon>
        <taxon>Pseudomonadati</taxon>
        <taxon>Pseudomonadota</taxon>
        <taxon>Gammaproteobacteria</taxon>
        <taxon>Lysobacterales</taxon>
        <taxon>Lysobacteraceae</taxon>
        <taxon>Xylella</taxon>
    </lineage>
</organism>
<gene>
    <name evidence="2" type="ordered locus">XF_0584</name>
</gene>
<evidence type="ECO:0000256" key="1">
    <source>
        <dbReference type="SAM" id="MobiDB-lite"/>
    </source>
</evidence>
<dbReference type="eggNOG" id="ENOG5032DHI">
    <property type="taxonomic scope" value="Bacteria"/>
</dbReference>
<sequence length="308" mass="34464">MTMHTTSGHPLEHSFYYHRTVPRMKRFLSPVPLCLTALLIAIAPAITQSAPNITVPPVKDIPTSTATPLQELGSSPASPTPETLPSAEWKTPPLQPFVASYRVFYHGEEAGDAAMKVIHNKSNNVWQVNLIIRGRRGFASVLGLNIEQNTVFEIHNGVYVPLSQTTVKKALLFGKKVKGVYDWNARTAQWSGDLKKEQHHPIQLLPGDQSILLLNLSLIRDAMPNRTLGYRCIDVGKIRQYDYRTADTTEPLQVGDLSYDALRIHQINSGKNQTILWIANGVPTPIRILQRKNSEDETDLRLIDYQGT</sequence>
<dbReference type="InterPro" id="IPR021457">
    <property type="entry name" value="DUF3108"/>
</dbReference>
<evidence type="ECO:0000313" key="3">
    <source>
        <dbReference type="Proteomes" id="UP000000812"/>
    </source>
</evidence>
<dbReference type="EMBL" id="AE003849">
    <property type="protein sequence ID" value="AAF83394.1"/>
    <property type="molecule type" value="Genomic_DNA"/>
</dbReference>
<proteinExistence type="predicted"/>
<accession>Q9PFS3</accession>
<feature type="compositionally biased region" description="Polar residues" evidence="1">
    <location>
        <begin position="62"/>
        <end position="83"/>
    </location>
</feature>
<dbReference type="AlphaFoldDB" id="Q9PFS3"/>
<feature type="region of interest" description="Disordered" evidence="1">
    <location>
        <begin position="53"/>
        <end position="89"/>
    </location>
</feature>
<dbReference type="STRING" id="160492.XF_0584"/>
<dbReference type="HOGENOM" id="CLU_078538_0_0_6"/>
<dbReference type="Proteomes" id="UP000000812">
    <property type="component" value="Chromosome"/>
</dbReference>
<protein>
    <recommendedName>
        <fullName evidence="4">DUF3108 domain-containing protein</fullName>
    </recommendedName>
</protein>
<evidence type="ECO:0008006" key="4">
    <source>
        <dbReference type="Google" id="ProtNLM"/>
    </source>
</evidence>